<accession>A0A923E6F4</accession>
<dbReference type="EMBL" id="JACHMK010000001">
    <property type="protein sequence ID" value="MBB6335718.1"/>
    <property type="molecule type" value="Genomic_DNA"/>
</dbReference>
<comment type="caution">
    <text evidence="3">The sequence shown here is derived from an EMBL/GenBank/DDBJ whole genome shotgun (WGS) entry which is preliminary data.</text>
</comment>
<keyword evidence="4" id="KW-1185">Reference proteome</keyword>
<keyword evidence="2" id="KW-1133">Transmembrane helix</keyword>
<dbReference type="AlphaFoldDB" id="A0A923E6F4"/>
<protein>
    <submittedName>
        <fullName evidence="3">Secretion/DNA translocation related TadE-like protein</fullName>
    </submittedName>
</protein>
<gene>
    <name evidence="3" type="ORF">HD592_002283</name>
</gene>
<evidence type="ECO:0000256" key="2">
    <source>
        <dbReference type="SAM" id="Phobius"/>
    </source>
</evidence>
<evidence type="ECO:0000313" key="4">
    <source>
        <dbReference type="Proteomes" id="UP000617426"/>
    </source>
</evidence>
<sequence length="204" mass="20784">MNATGSASPRWARLLRALAGPGSGLPTDCASGPDRSRGRDSGICGSRVARRRSGGDADRNRIERSRPARSRNGPDGESGSGTILVAGLAALALTCALILAASSVALGERARVDAVAALSALAGADISATALWEDVGDRPCATADAVARENGTVMESCEVLGADTRVIVSVRRSILGFNAPIRARARAGPLTELTEGGVDPVPEE</sequence>
<reference evidence="3" key="1">
    <citation type="submission" date="2020-08" db="EMBL/GenBank/DDBJ databases">
        <title>Sequencing the genomes of 1000 actinobacteria strains.</title>
        <authorList>
            <person name="Klenk H.-P."/>
        </authorList>
    </citation>
    <scope>NUCLEOTIDE SEQUENCE</scope>
    <source>
        <strain evidence="3">DSM 10695</strain>
    </source>
</reference>
<evidence type="ECO:0000313" key="3">
    <source>
        <dbReference type="EMBL" id="MBB6335718.1"/>
    </source>
</evidence>
<dbReference type="NCBIfam" id="TIGR03816">
    <property type="entry name" value="tadE_like_DECH"/>
    <property type="match status" value="1"/>
</dbReference>
<feature type="region of interest" description="Disordered" evidence="1">
    <location>
        <begin position="19"/>
        <end position="78"/>
    </location>
</feature>
<name>A0A923E6F4_9ACTO</name>
<organism evidence="3 4">
    <name type="scientific">Schaalia hyovaginalis</name>
    <dbReference type="NCBI Taxonomy" id="29316"/>
    <lineage>
        <taxon>Bacteria</taxon>
        <taxon>Bacillati</taxon>
        <taxon>Actinomycetota</taxon>
        <taxon>Actinomycetes</taxon>
        <taxon>Actinomycetales</taxon>
        <taxon>Actinomycetaceae</taxon>
        <taxon>Schaalia</taxon>
    </lineage>
</organism>
<proteinExistence type="predicted"/>
<evidence type="ECO:0000256" key="1">
    <source>
        <dbReference type="SAM" id="MobiDB-lite"/>
    </source>
</evidence>
<feature type="compositionally biased region" description="Basic and acidic residues" evidence="1">
    <location>
        <begin position="53"/>
        <end position="66"/>
    </location>
</feature>
<dbReference type="Proteomes" id="UP000617426">
    <property type="component" value="Unassembled WGS sequence"/>
</dbReference>
<keyword evidence="2" id="KW-0812">Transmembrane</keyword>
<dbReference type="RefSeq" id="WP_320658106.1">
    <property type="nucleotide sequence ID" value="NZ_JACHMK010000001.1"/>
</dbReference>
<dbReference type="InterPro" id="IPR021202">
    <property type="entry name" value="Rv3654c-like"/>
</dbReference>
<keyword evidence="2" id="KW-0472">Membrane</keyword>
<feature type="transmembrane region" description="Helical" evidence="2">
    <location>
        <begin position="81"/>
        <end position="101"/>
    </location>
</feature>